<dbReference type="InterPro" id="IPR007345">
    <property type="entry name" value="Polysacch_pyruvyl_Trfase"/>
</dbReference>
<dbReference type="OrthoDB" id="5093983at2"/>
<dbReference type="GO" id="GO:0016740">
    <property type="term" value="F:transferase activity"/>
    <property type="evidence" value="ECO:0007669"/>
    <property type="project" value="UniProtKB-KW"/>
</dbReference>
<reference evidence="2 3" key="1">
    <citation type="submission" date="2019-02" db="EMBL/GenBank/DDBJ databases">
        <title>Deep-cultivation of Planctomycetes and their phenomic and genomic characterization uncovers novel biology.</title>
        <authorList>
            <person name="Wiegand S."/>
            <person name="Jogler M."/>
            <person name="Boedeker C."/>
            <person name="Pinto D."/>
            <person name="Vollmers J."/>
            <person name="Rivas-Marin E."/>
            <person name="Kohn T."/>
            <person name="Peeters S.H."/>
            <person name="Heuer A."/>
            <person name="Rast P."/>
            <person name="Oberbeckmann S."/>
            <person name="Bunk B."/>
            <person name="Jeske O."/>
            <person name="Meyerdierks A."/>
            <person name="Storesund J.E."/>
            <person name="Kallscheuer N."/>
            <person name="Luecker S."/>
            <person name="Lage O.M."/>
            <person name="Pohl T."/>
            <person name="Merkel B.J."/>
            <person name="Hornburger P."/>
            <person name="Mueller R.-W."/>
            <person name="Bruemmer F."/>
            <person name="Labrenz M."/>
            <person name="Spormann A.M."/>
            <person name="Op den Camp H."/>
            <person name="Overmann J."/>
            <person name="Amann R."/>
            <person name="Jetten M.S.M."/>
            <person name="Mascher T."/>
            <person name="Medema M.H."/>
            <person name="Devos D.P."/>
            <person name="Kaster A.-K."/>
            <person name="Ovreas L."/>
            <person name="Rohde M."/>
            <person name="Galperin M.Y."/>
            <person name="Jogler C."/>
        </authorList>
    </citation>
    <scope>NUCLEOTIDE SEQUENCE [LARGE SCALE GENOMIC DNA]</scope>
    <source>
        <strain evidence="2 3">K23_9</strain>
    </source>
</reference>
<dbReference type="EMBL" id="CP036526">
    <property type="protein sequence ID" value="QDT08238.1"/>
    <property type="molecule type" value="Genomic_DNA"/>
</dbReference>
<dbReference type="AlphaFoldDB" id="A0A517NM89"/>
<evidence type="ECO:0000259" key="1">
    <source>
        <dbReference type="Pfam" id="PF04230"/>
    </source>
</evidence>
<protein>
    <submittedName>
        <fullName evidence="2">Polysaccharide pyruvyl transferase</fullName>
    </submittedName>
</protein>
<proteinExistence type="predicted"/>
<dbReference type="RefSeq" id="WP_145415813.1">
    <property type="nucleotide sequence ID" value="NZ_CP036526.1"/>
</dbReference>
<dbReference type="Pfam" id="PF04230">
    <property type="entry name" value="PS_pyruv_trans"/>
    <property type="match status" value="1"/>
</dbReference>
<dbReference type="Proteomes" id="UP000319817">
    <property type="component" value="Chromosome"/>
</dbReference>
<accession>A0A517NM89</accession>
<sequence>MHLNRRDFVGESALALSLLAALPAGSKPKRILLRSSWQTVNIGDIAHTPGVLRLIEQYLPDAEVWLYPSNLKNGVDAILQARFPKVRIAKKGSKELEHAYEVCDFMLHGSGPYLVGEKQIIEWQQKTDKPFGVYGITFARKDSAQTSPAAKAALEKTISVLSDAKFVFFRDSKSLALAKELGATCPVMEFGPDGAFACDLRDDVTAQAFLKNHDLQTGKFLCCIPRLRYTPYWTIPEKNRPLDPIKHQRNEQMKEHDHAPLRQAIIEVVQQTDLKVLICPEDKTQMAVGREMLLDKLPQSVLDRVVWRPNYWLTGEAVSVYTSSVGLFGNEMHSPIMCIGHGVPAVVCRFAEQTHKGLMWQDIGLDDWLFDLDDETQVQRIVPTVLDIAKNPDEARAKAAKARAFVEKRQRETMDQLNRAV</sequence>
<gene>
    <name evidence="2" type="ORF">K239x_01730</name>
</gene>
<keyword evidence="2" id="KW-0808">Transferase</keyword>
<organism evidence="2 3">
    <name type="scientific">Stieleria marina</name>
    <dbReference type="NCBI Taxonomy" id="1930275"/>
    <lineage>
        <taxon>Bacteria</taxon>
        <taxon>Pseudomonadati</taxon>
        <taxon>Planctomycetota</taxon>
        <taxon>Planctomycetia</taxon>
        <taxon>Pirellulales</taxon>
        <taxon>Pirellulaceae</taxon>
        <taxon>Stieleria</taxon>
    </lineage>
</organism>
<name>A0A517NM89_9BACT</name>
<keyword evidence="3" id="KW-1185">Reference proteome</keyword>
<feature type="domain" description="Polysaccharide pyruvyl transferase" evidence="1">
    <location>
        <begin position="41"/>
        <end position="348"/>
    </location>
</feature>
<evidence type="ECO:0000313" key="2">
    <source>
        <dbReference type="EMBL" id="QDT08238.1"/>
    </source>
</evidence>
<evidence type="ECO:0000313" key="3">
    <source>
        <dbReference type="Proteomes" id="UP000319817"/>
    </source>
</evidence>